<dbReference type="SUPFAM" id="SSF54523">
    <property type="entry name" value="Pili subunits"/>
    <property type="match status" value="1"/>
</dbReference>
<evidence type="ECO:0008006" key="5">
    <source>
        <dbReference type="Google" id="ProtNLM"/>
    </source>
</evidence>
<dbReference type="RefSeq" id="WP_086489321.1">
    <property type="nucleotide sequence ID" value="NZ_MSLT01000023.1"/>
</dbReference>
<name>A0A251X4M1_9GAMM</name>
<dbReference type="GO" id="GO:0009289">
    <property type="term" value="C:pilus"/>
    <property type="evidence" value="ECO:0007669"/>
    <property type="project" value="InterPro"/>
</dbReference>
<dbReference type="GO" id="GO:0007155">
    <property type="term" value="P:cell adhesion"/>
    <property type="evidence" value="ECO:0007669"/>
    <property type="project" value="InterPro"/>
</dbReference>
<organism evidence="3 4">
    <name type="scientific">Thioflexithrix psekupsensis</name>
    <dbReference type="NCBI Taxonomy" id="1570016"/>
    <lineage>
        <taxon>Bacteria</taxon>
        <taxon>Pseudomonadati</taxon>
        <taxon>Pseudomonadota</taxon>
        <taxon>Gammaproteobacteria</taxon>
        <taxon>Thiotrichales</taxon>
        <taxon>Thioflexithrix</taxon>
    </lineage>
</organism>
<dbReference type="Gene3D" id="3.30.700.10">
    <property type="entry name" value="Glycoprotein, Type 4 Pilin"/>
    <property type="match status" value="1"/>
</dbReference>
<evidence type="ECO:0000256" key="2">
    <source>
        <dbReference type="SAM" id="Phobius"/>
    </source>
</evidence>
<feature type="transmembrane region" description="Helical" evidence="2">
    <location>
        <begin position="12"/>
        <end position="30"/>
    </location>
</feature>
<comment type="similarity">
    <text evidence="1">Belongs to the N-Me-Phe pilin family.</text>
</comment>
<protein>
    <recommendedName>
        <fullName evidence="5">Prepilin-type N-terminal cleavage/methylation domain-containing protein</fullName>
    </recommendedName>
</protein>
<dbReference type="InterPro" id="IPR045584">
    <property type="entry name" value="Pilin-like"/>
</dbReference>
<dbReference type="InterPro" id="IPR001082">
    <property type="entry name" value="Pilin"/>
</dbReference>
<reference evidence="3 4" key="1">
    <citation type="submission" date="2016-12" db="EMBL/GenBank/DDBJ databases">
        <title>Thioflexothrix psekupsii D3 genome sequencing and assembly.</title>
        <authorList>
            <person name="Fomenkov A."/>
            <person name="Vincze T."/>
            <person name="Grabovich M."/>
            <person name="Anton B.P."/>
            <person name="Dubinina G."/>
            <person name="Orlova M."/>
            <person name="Belousova E."/>
            <person name="Roberts R.J."/>
        </authorList>
    </citation>
    <scope>NUCLEOTIDE SEQUENCE [LARGE SCALE GENOMIC DNA]</scope>
    <source>
        <strain evidence="3">D3</strain>
    </source>
</reference>
<keyword evidence="4" id="KW-1185">Reference proteome</keyword>
<evidence type="ECO:0000313" key="3">
    <source>
        <dbReference type="EMBL" id="OUD12371.1"/>
    </source>
</evidence>
<evidence type="ECO:0000256" key="1">
    <source>
        <dbReference type="ARBA" id="ARBA00005233"/>
    </source>
</evidence>
<proteinExistence type="inferred from homology"/>
<comment type="caution">
    <text evidence="3">The sequence shown here is derived from an EMBL/GenBank/DDBJ whole genome shotgun (WGS) entry which is preliminary data.</text>
</comment>
<dbReference type="Pfam" id="PF00114">
    <property type="entry name" value="Pilin"/>
    <property type="match status" value="1"/>
</dbReference>
<keyword evidence="2" id="KW-0812">Transmembrane</keyword>
<gene>
    <name evidence="3" type="ORF">TPSD3_14770</name>
</gene>
<accession>A0A251X4M1</accession>
<dbReference type="Proteomes" id="UP000194798">
    <property type="component" value="Unassembled WGS sequence"/>
</dbReference>
<keyword evidence="2" id="KW-1133">Transmembrane helix</keyword>
<keyword evidence="2" id="KW-0472">Membrane</keyword>
<sequence>MKKQLGMSIIELMLVVLTISVLASIAIPLYTDYQRRSKVAEAMNLMAGLKLPMMDYYTTWGTWPTVEQVGGKTQGLYVESVVSGGTPGNYYVEATMGGADPDLGGHSLRMYYEQNTGSWLCTPDGATNPIPVHLLPSSCK</sequence>
<evidence type="ECO:0000313" key="4">
    <source>
        <dbReference type="Proteomes" id="UP000194798"/>
    </source>
</evidence>
<dbReference type="EMBL" id="MSLT01000023">
    <property type="protein sequence ID" value="OUD12371.1"/>
    <property type="molecule type" value="Genomic_DNA"/>
</dbReference>
<dbReference type="AlphaFoldDB" id="A0A251X4M1"/>
<dbReference type="OrthoDB" id="5918848at2"/>